<comment type="caution">
    <text evidence="1">The sequence shown here is derived from an EMBL/GenBank/DDBJ whole genome shotgun (WGS) entry which is preliminary data.</text>
</comment>
<proteinExistence type="predicted"/>
<reference evidence="1 2" key="1">
    <citation type="submission" date="2024-06" db="EMBL/GenBank/DDBJ databases">
        <title>The Natural Products Discovery Center: Release of the First 8490 Sequenced Strains for Exploring Actinobacteria Biosynthetic Diversity.</title>
        <authorList>
            <person name="Kalkreuter E."/>
            <person name="Kautsar S.A."/>
            <person name="Yang D."/>
            <person name="Bader C.D."/>
            <person name="Teijaro C.N."/>
            <person name="Fluegel L."/>
            <person name="Davis C.M."/>
            <person name="Simpson J.R."/>
            <person name="Lauterbach L."/>
            <person name="Steele A.D."/>
            <person name="Gui C."/>
            <person name="Meng S."/>
            <person name="Li G."/>
            <person name="Viehrig K."/>
            <person name="Ye F."/>
            <person name="Su P."/>
            <person name="Kiefer A.F."/>
            <person name="Nichols A."/>
            <person name="Cepeda A.J."/>
            <person name="Yan W."/>
            <person name="Fan B."/>
            <person name="Jiang Y."/>
            <person name="Adhikari A."/>
            <person name="Zheng C.-J."/>
            <person name="Schuster L."/>
            <person name="Cowan T.M."/>
            <person name="Smanski M.J."/>
            <person name="Chevrette M.G."/>
            <person name="De Carvalho L.P.S."/>
            <person name="Shen B."/>
        </authorList>
    </citation>
    <scope>NUCLEOTIDE SEQUENCE [LARGE SCALE GENOMIC DNA]</scope>
    <source>
        <strain evidence="1 2">NPDC019708</strain>
    </source>
</reference>
<evidence type="ECO:0000313" key="1">
    <source>
        <dbReference type="EMBL" id="MEU1956303.1"/>
    </source>
</evidence>
<evidence type="ECO:0000313" key="2">
    <source>
        <dbReference type="Proteomes" id="UP001550628"/>
    </source>
</evidence>
<accession>A0ABV2WZL5</accession>
<dbReference type="Proteomes" id="UP001550628">
    <property type="component" value="Unassembled WGS sequence"/>
</dbReference>
<protein>
    <submittedName>
        <fullName evidence="1">Uncharacterized protein</fullName>
    </submittedName>
</protein>
<gene>
    <name evidence="1" type="ORF">ABZ510_31210</name>
</gene>
<organism evidence="1 2">
    <name type="scientific">Nocardia rhamnosiphila</name>
    <dbReference type="NCBI Taxonomy" id="426716"/>
    <lineage>
        <taxon>Bacteria</taxon>
        <taxon>Bacillati</taxon>
        <taxon>Actinomycetota</taxon>
        <taxon>Actinomycetes</taxon>
        <taxon>Mycobacteriales</taxon>
        <taxon>Nocardiaceae</taxon>
        <taxon>Nocardia</taxon>
    </lineage>
</organism>
<dbReference type="RefSeq" id="WP_356959013.1">
    <property type="nucleotide sequence ID" value="NZ_JBEYBD010000021.1"/>
</dbReference>
<sequence length="186" mass="21168">MDHPEYANRVPDRRSIMSTTIAARRGLHYTSLRIALLGALFAAPALAVAPASAEPGIGPITTHLAPVSDDYDSSGYDRWGYDRHGYDRWGYDREGYDRFGRDNRGYDKEGFDRWGYDRDGYDRAGFDTWGYDEDGYDEDGYDRWDYTRDGCRIDGNDQKWAIRRICDAWRARVAAAGPGADRTGLL</sequence>
<dbReference type="EMBL" id="JBEYBF010000035">
    <property type="protein sequence ID" value="MEU1956303.1"/>
    <property type="molecule type" value="Genomic_DNA"/>
</dbReference>
<keyword evidence="2" id="KW-1185">Reference proteome</keyword>
<name>A0ABV2WZL5_9NOCA</name>